<accession>A0A067C9F3</accession>
<dbReference type="OrthoDB" id="409136at2759"/>
<dbReference type="Gene3D" id="2.60.120.200">
    <property type="match status" value="1"/>
</dbReference>
<dbReference type="GeneID" id="24133417"/>
<dbReference type="EMBL" id="KK583253">
    <property type="protein sequence ID" value="KDO23447.1"/>
    <property type="molecule type" value="Genomic_DNA"/>
</dbReference>
<reference evidence="1 2" key="1">
    <citation type="journal article" date="2013" name="PLoS Genet.">
        <title>Distinctive expansion of potential virulence genes in the genome of the oomycete fish pathogen Saprolegnia parasitica.</title>
        <authorList>
            <person name="Jiang R.H."/>
            <person name="de Bruijn I."/>
            <person name="Haas B.J."/>
            <person name="Belmonte R."/>
            <person name="Lobach L."/>
            <person name="Christie J."/>
            <person name="van den Ackerveken G."/>
            <person name="Bottin A."/>
            <person name="Bulone V."/>
            <person name="Diaz-Moreno S.M."/>
            <person name="Dumas B."/>
            <person name="Fan L."/>
            <person name="Gaulin E."/>
            <person name="Govers F."/>
            <person name="Grenville-Briggs L.J."/>
            <person name="Horner N.R."/>
            <person name="Levin J.Z."/>
            <person name="Mammella M."/>
            <person name="Meijer H.J."/>
            <person name="Morris P."/>
            <person name="Nusbaum C."/>
            <person name="Oome S."/>
            <person name="Phillips A.J."/>
            <person name="van Rooyen D."/>
            <person name="Rzeszutek E."/>
            <person name="Saraiva M."/>
            <person name="Secombes C.J."/>
            <person name="Seidl M.F."/>
            <person name="Snel B."/>
            <person name="Stassen J.H."/>
            <person name="Sykes S."/>
            <person name="Tripathy S."/>
            <person name="van den Berg H."/>
            <person name="Vega-Arreguin J.C."/>
            <person name="Wawra S."/>
            <person name="Young S.K."/>
            <person name="Zeng Q."/>
            <person name="Dieguez-Uribeondo J."/>
            <person name="Russ C."/>
            <person name="Tyler B.M."/>
            <person name="van West P."/>
        </authorList>
    </citation>
    <scope>NUCLEOTIDE SEQUENCE [LARGE SCALE GENOMIC DNA]</scope>
    <source>
        <strain evidence="1 2">CBS 223.65</strain>
    </source>
</reference>
<dbReference type="InterPro" id="IPR013320">
    <property type="entry name" value="ConA-like_dom_sf"/>
</dbReference>
<evidence type="ECO:0008006" key="3">
    <source>
        <dbReference type="Google" id="ProtNLM"/>
    </source>
</evidence>
<dbReference type="AlphaFoldDB" id="A0A067C9F3"/>
<dbReference type="RefSeq" id="XP_012205772.1">
    <property type="nucleotide sequence ID" value="XM_012350382.1"/>
</dbReference>
<evidence type="ECO:0000313" key="1">
    <source>
        <dbReference type="EMBL" id="KDO23447.1"/>
    </source>
</evidence>
<organism evidence="1 2">
    <name type="scientific">Saprolegnia parasitica (strain CBS 223.65)</name>
    <dbReference type="NCBI Taxonomy" id="695850"/>
    <lineage>
        <taxon>Eukaryota</taxon>
        <taxon>Sar</taxon>
        <taxon>Stramenopiles</taxon>
        <taxon>Oomycota</taxon>
        <taxon>Saprolegniomycetes</taxon>
        <taxon>Saprolegniales</taxon>
        <taxon>Saprolegniaceae</taxon>
        <taxon>Saprolegnia</taxon>
    </lineage>
</organism>
<dbReference type="KEGG" id="spar:SPRG_11376"/>
<dbReference type="VEuPathDB" id="FungiDB:SPRG_11376"/>
<gene>
    <name evidence="1" type="ORF">SPRG_11376</name>
</gene>
<name>A0A067C9F3_SAPPC</name>
<dbReference type="STRING" id="695850.A0A067C9F3"/>
<dbReference type="SUPFAM" id="SSF49899">
    <property type="entry name" value="Concanavalin A-like lectins/glucanases"/>
    <property type="match status" value="1"/>
</dbReference>
<proteinExistence type="predicted"/>
<sequence length="93" mass="10099">MPLLSTDMAFAHHFQPSAYVSQLLPHWCTLGLGCLLITIDGLDVLSVPLHLDATLQLGMGGRAYVGFTAATGAATWQVHDILSWTFDANRLVF</sequence>
<evidence type="ECO:0000313" key="2">
    <source>
        <dbReference type="Proteomes" id="UP000030745"/>
    </source>
</evidence>
<dbReference type="Proteomes" id="UP000030745">
    <property type="component" value="Unassembled WGS sequence"/>
</dbReference>
<keyword evidence="2" id="KW-1185">Reference proteome</keyword>
<protein>
    <recommendedName>
        <fullName evidence="3">Legume lectin domain-containing protein</fullName>
    </recommendedName>
</protein>